<comment type="caution">
    <text evidence="1">The sequence shown here is derived from an EMBL/GenBank/DDBJ whole genome shotgun (WGS) entry which is preliminary data.</text>
</comment>
<protein>
    <submittedName>
        <fullName evidence="1">Uncharacterized protein</fullName>
    </submittedName>
</protein>
<evidence type="ECO:0000313" key="1">
    <source>
        <dbReference type="EMBL" id="PMF19310.1"/>
    </source>
</evidence>
<proteinExistence type="predicted"/>
<dbReference type="Proteomes" id="UP000235405">
    <property type="component" value="Unassembled WGS sequence"/>
</dbReference>
<gene>
    <name evidence="1" type="ORF">BCV19_13670</name>
</gene>
<accession>A0A2N7CBH9</accession>
<reference evidence="2" key="1">
    <citation type="submission" date="2016-07" db="EMBL/GenBank/DDBJ databases">
        <title>Nontailed viruses are major unrecognized killers of bacteria in the ocean.</title>
        <authorList>
            <person name="Kauffman K."/>
            <person name="Hussain F."/>
            <person name="Yang J."/>
            <person name="Arevalo P."/>
            <person name="Brown J."/>
            <person name="Cutler M."/>
            <person name="Kelly L."/>
            <person name="Polz M.F."/>
        </authorList>
    </citation>
    <scope>NUCLEOTIDE SEQUENCE [LARGE SCALE GENOMIC DNA]</scope>
    <source>
        <strain evidence="2">10N.286.54.F3</strain>
    </source>
</reference>
<organism evidence="1 2">
    <name type="scientific">Vibrio splendidus</name>
    <dbReference type="NCBI Taxonomy" id="29497"/>
    <lineage>
        <taxon>Bacteria</taxon>
        <taxon>Pseudomonadati</taxon>
        <taxon>Pseudomonadota</taxon>
        <taxon>Gammaproteobacteria</taxon>
        <taxon>Vibrionales</taxon>
        <taxon>Vibrionaceae</taxon>
        <taxon>Vibrio</taxon>
    </lineage>
</organism>
<dbReference type="EMBL" id="MCSW01000194">
    <property type="protein sequence ID" value="PMF19310.1"/>
    <property type="molecule type" value="Genomic_DNA"/>
</dbReference>
<sequence length="131" mass="15380">MFNSRRDGLNTNTTYFPELPIEIAKPIVSLYLLLDAKKEHSDSLGEQNSILELQLYLQNVCHLTRTAYSPSITIRNQPILERLIRRSFSLDRQLQAIAEHYEWLENTEIQMMEQMRLIVDTLVSENERLSN</sequence>
<name>A0A2N7CBH9_VIBSP</name>
<evidence type="ECO:0000313" key="2">
    <source>
        <dbReference type="Proteomes" id="UP000235405"/>
    </source>
</evidence>
<dbReference type="AlphaFoldDB" id="A0A2N7CBH9"/>